<dbReference type="Gene3D" id="3.30.420.240">
    <property type="match status" value="1"/>
</dbReference>
<evidence type="ECO:0000313" key="1">
    <source>
        <dbReference type="EMBL" id="MFD3263343.1"/>
    </source>
</evidence>
<dbReference type="EMBL" id="JAOTJD010000006">
    <property type="protein sequence ID" value="MFD3263343.1"/>
    <property type="molecule type" value="Genomic_DNA"/>
</dbReference>
<dbReference type="PIRSF" id="PIRSF007056">
    <property type="entry name" value="UCP007056"/>
    <property type="match status" value="1"/>
</dbReference>
<gene>
    <name evidence="1" type="ORF">OCL97_05090</name>
</gene>
<comment type="caution">
    <text evidence="1">The sequence shown here is derived from an EMBL/GenBank/DDBJ whole genome shotgun (WGS) entry which is preliminary data.</text>
</comment>
<dbReference type="InterPro" id="IPR027417">
    <property type="entry name" value="P-loop_NTPase"/>
</dbReference>
<dbReference type="InterPro" id="IPR012036">
    <property type="entry name" value="Phage_Mu_Gp28"/>
</dbReference>
<evidence type="ECO:0008006" key="3">
    <source>
        <dbReference type="Google" id="ProtNLM"/>
    </source>
</evidence>
<accession>A0ABW6CM82</accession>
<protein>
    <recommendedName>
        <fullName evidence="3">Mu-like prophage FluMu protein gp28</fullName>
    </recommendedName>
</protein>
<evidence type="ECO:0000313" key="2">
    <source>
        <dbReference type="Proteomes" id="UP001598130"/>
    </source>
</evidence>
<dbReference type="Proteomes" id="UP001598130">
    <property type="component" value="Unassembled WGS sequence"/>
</dbReference>
<reference evidence="1 2" key="1">
    <citation type="submission" date="2022-09" db="EMBL/GenBank/DDBJ databases">
        <title>New species of Phenylobacterium.</title>
        <authorList>
            <person name="Mieszkin S."/>
        </authorList>
    </citation>
    <scope>NUCLEOTIDE SEQUENCE [LARGE SCALE GENOMIC DNA]</scope>
    <source>
        <strain evidence="1 2">HK31-G</strain>
    </source>
</reference>
<dbReference type="RefSeq" id="WP_377368175.1">
    <property type="nucleotide sequence ID" value="NZ_JAOTJD010000006.1"/>
</dbReference>
<keyword evidence="2" id="KW-1185">Reference proteome</keyword>
<dbReference type="Gene3D" id="3.40.50.300">
    <property type="entry name" value="P-loop containing nucleotide triphosphate hydrolases"/>
    <property type="match status" value="1"/>
</dbReference>
<sequence>MERPPIESLDDTAARDARAAEVLPPTTSAQADLQDAVQRLGRGGVFHGYQREMIRLSHVHELLLVEKSRRIGATWAFAGDDAVTAATNRGEGGDDILYISYSHDMAREYIEACAAFAKAFMNVDAVVGEFMFQDEDPGRPGETRGIMAYRIDFASGFSIQALSSRPRSLRGKQGKVRIDEAAFVDDLDELIKAAMALVMLGGSVAVLSTHNGMNSAFNRLIQAVRAGDQAGCVYRVTFQDAIDDGLYDRVAIKKGEISTPEGRAAYVAKIRKLYGAHAAEELDAIPSRGSGAWLAYDQIERAENGEIPVLRLALEDSFAHQPDHLRLAFIQDWCAGQLLPILQALNALAAFGVGGDFARSSDLSVLWPMQELQDRSWRSLFVLEMRNVPYTEQEYVWVYVLRRLRRWRAALDAAGNGGYLAERLVQTFGASRVEAVLTNATWWLEQGPPVKARFEDGRVEIPRDSDVAADLRAVKVENGVATVPKSRTTGKGEDVKGGEAKRHADAAVALVMSGYAIRLGVVGEIGFQSSGSALPGVSREPVDRAFGVVASELQIESF</sequence>
<name>A0ABW6CM82_9CAUL</name>
<proteinExistence type="predicted"/>
<dbReference type="Pfam" id="PF03237">
    <property type="entry name" value="Terminase_6N"/>
    <property type="match status" value="1"/>
</dbReference>
<organism evidence="1 2">
    <name type="scientific">Phenylobacterium ferrooxidans</name>
    <dbReference type="NCBI Taxonomy" id="2982689"/>
    <lineage>
        <taxon>Bacteria</taxon>
        <taxon>Pseudomonadati</taxon>
        <taxon>Pseudomonadota</taxon>
        <taxon>Alphaproteobacteria</taxon>
        <taxon>Caulobacterales</taxon>
        <taxon>Caulobacteraceae</taxon>
        <taxon>Phenylobacterium</taxon>
    </lineage>
</organism>